<keyword evidence="2" id="KW-0540">Nuclease</keyword>
<keyword evidence="3" id="KW-1185">Reference proteome</keyword>
<dbReference type="Pfam" id="PF14279">
    <property type="entry name" value="HNH_5"/>
    <property type="match status" value="1"/>
</dbReference>
<accession>A0A1G8D3K2</accession>
<organism evidence="2 3">
    <name type="scientific">Mucilaginibacter gossypii</name>
    <dbReference type="NCBI Taxonomy" id="551996"/>
    <lineage>
        <taxon>Bacteria</taxon>
        <taxon>Pseudomonadati</taxon>
        <taxon>Bacteroidota</taxon>
        <taxon>Sphingobacteriia</taxon>
        <taxon>Sphingobacteriales</taxon>
        <taxon>Sphingobacteriaceae</taxon>
        <taxon>Mucilaginibacter</taxon>
    </lineage>
</organism>
<protein>
    <submittedName>
        <fullName evidence="2">HNH endonuclease</fullName>
    </submittedName>
</protein>
<dbReference type="AlphaFoldDB" id="A0A1G8D3K2"/>
<feature type="domain" description="HNH endonuclease 5" evidence="1">
    <location>
        <begin position="8"/>
        <end position="46"/>
    </location>
</feature>
<dbReference type="GO" id="GO:0004519">
    <property type="term" value="F:endonuclease activity"/>
    <property type="evidence" value="ECO:0007669"/>
    <property type="project" value="UniProtKB-KW"/>
</dbReference>
<sequence length="154" mass="17667">MLNISKKCIYCGNTYTGKDGEHVFPFGLGGQNLYMDCVCEKCNNAFSALELELYQKSFVGLVRSVEGVEGYNPNKRNPAPFKAPVLLIFDEKNNVVFEVGQQVRMQVFIRPQLFKLNKKFYVEADNVESQRLFADTFVKWKKDSGIFITRKKNS</sequence>
<evidence type="ECO:0000313" key="3">
    <source>
        <dbReference type="Proteomes" id="UP000199705"/>
    </source>
</evidence>
<dbReference type="InterPro" id="IPR029471">
    <property type="entry name" value="HNH_5"/>
</dbReference>
<evidence type="ECO:0000259" key="1">
    <source>
        <dbReference type="Pfam" id="PF14279"/>
    </source>
</evidence>
<dbReference type="Proteomes" id="UP000199705">
    <property type="component" value="Unassembled WGS sequence"/>
</dbReference>
<dbReference type="STRING" id="551996.SAMN05192573_110109"/>
<name>A0A1G8D3K2_9SPHI</name>
<gene>
    <name evidence="2" type="ORF">SAMN05192573_110109</name>
</gene>
<dbReference type="RefSeq" id="WP_091170659.1">
    <property type="nucleotide sequence ID" value="NZ_FNCG01000010.1"/>
</dbReference>
<proteinExistence type="predicted"/>
<dbReference type="EMBL" id="FNCG01000010">
    <property type="protein sequence ID" value="SDH52113.1"/>
    <property type="molecule type" value="Genomic_DNA"/>
</dbReference>
<keyword evidence="2" id="KW-0378">Hydrolase</keyword>
<evidence type="ECO:0000313" key="2">
    <source>
        <dbReference type="EMBL" id="SDH52113.1"/>
    </source>
</evidence>
<keyword evidence="2" id="KW-0255">Endonuclease</keyword>
<reference evidence="3" key="1">
    <citation type="submission" date="2016-10" db="EMBL/GenBank/DDBJ databases">
        <authorList>
            <person name="Varghese N."/>
            <person name="Submissions S."/>
        </authorList>
    </citation>
    <scope>NUCLEOTIDE SEQUENCE [LARGE SCALE GENOMIC DNA]</scope>
    <source>
        <strain evidence="3">Gh-67</strain>
    </source>
</reference>